<comment type="caution">
    <text evidence="2">The sequence shown here is derived from an EMBL/GenBank/DDBJ whole genome shotgun (WGS) entry which is preliminary data.</text>
</comment>
<dbReference type="Pfam" id="PF00378">
    <property type="entry name" value="ECH_1"/>
    <property type="match status" value="1"/>
</dbReference>
<dbReference type="InterPro" id="IPR001753">
    <property type="entry name" value="Enoyl-CoA_hydra/iso"/>
</dbReference>
<dbReference type="EMBL" id="VNKQ01000014">
    <property type="protein sequence ID" value="KAG0646758.1"/>
    <property type="molecule type" value="Genomic_DNA"/>
</dbReference>
<organism evidence="2 3">
    <name type="scientific">Hyphodiscus hymeniophilus</name>
    <dbReference type="NCBI Taxonomy" id="353542"/>
    <lineage>
        <taxon>Eukaryota</taxon>
        <taxon>Fungi</taxon>
        <taxon>Dikarya</taxon>
        <taxon>Ascomycota</taxon>
        <taxon>Pezizomycotina</taxon>
        <taxon>Leotiomycetes</taxon>
        <taxon>Helotiales</taxon>
        <taxon>Hyphodiscaceae</taxon>
        <taxon>Hyphodiscus</taxon>
    </lineage>
</organism>
<dbReference type="PANTHER" id="PTHR11941">
    <property type="entry name" value="ENOYL-COA HYDRATASE-RELATED"/>
    <property type="match status" value="1"/>
</dbReference>
<gene>
    <name evidence="2" type="ORF">D0Z07_6117</name>
</gene>
<dbReference type="SUPFAM" id="SSF52096">
    <property type="entry name" value="ClpP/crotonase"/>
    <property type="match status" value="1"/>
</dbReference>
<dbReference type="InterPro" id="IPR029045">
    <property type="entry name" value="ClpP/crotonase-like_dom_sf"/>
</dbReference>
<keyword evidence="3" id="KW-1185">Reference proteome</keyword>
<sequence length="318" mass="33937">MMFSITQLFLFVLSLKFVQSTPLAQRSTSYNQTLLPWERTSSTGYGTLTTQVQDNGAVLRVTINNPPINLYGVKLLNDMSQFLNSLVPGSTNVSTPAPKVVIFASALPGFWMSTTNPYDTATSNALFNLAVAAPALLRTLPTIFIAEIDGRATGSGNEFLVQCDMGFAGPDAIVGSLEVAIGGLEGNGGIQYVVRRLGMARAAEYLLSSASLDAETAAEVGWVNRAYKTSQQLTTSVNALASRIALFDAGALNATKTGIRANGPSSDQVAADIASILRLFPEEQVLLPKWLTLSQNLTANEFTLGALRSVGEVEKLYQ</sequence>
<dbReference type="Gene3D" id="3.90.226.10">
    <property type="entry name" value="2-enoyl-CoA Hydratase, Chain A, domain 1"/>
    <property type="match status" value="1"/>
</dbReference>
<reference evidence="2" key="1">
    <citation type="submission" date="2019-07" db="EMBL/GenBank/DDBJ databases">
        <title>Hyphodiscus hymeniophilus genome sequencing and assembly.</title>
        <authorList>
            <person name="Kramer G."/>
            <person name="Nodwell J."/>
        </authorList>
    </citation>
    <scope>NUCLEOTIDE SEQUENCE</scope>
    <source>
        <strain evidence="2">ATCC 34498</strain>
    </source>
</reference>
<dbReference type="GO" id="GO:0003824">
    <property type="term" value="F:catalytic activity"/>
    <property type="evidence" value="ECO:0007669"/>
    <property type="project" value="UniProtKB-ARBA"/>
</dbReference>
<dbReference type="OrthoDB" id="410701at2759"/>
<keyword evidence="1" id="KW-0732">Signal</keyword>
<feature type="chain" id="PRO_5040342745" description="ClpP/crotonase" evidence="1">
    <location>
        <begin position="21"/>
        <end position="318"/>
    </location>
</feature>
<accession>A0A9P6VFA0</accession>
<evidence type="ECO:0008006" key="4">
    <source>
        <dbReference type="Google" id="ProtNLM"/>
    </source>
</evidence>
<feature type="signal peptide" evidence="1">
    <location>
        <begin position="1"/>
        <end position="20"/>
    </location>
</feature>
<evidence type="ECO:0000313" key="3">
    <source>
        <dbReference type="Proteomes" id="UP000785200"/>
    </source>
</evidence>
<evidence type="ECO:0000256" key="1">
    <source>
        <dbReference type="SAM" id="SignalP"/>
    </source>
</evidence>
<proteinExistence type="predicted"/>
<dbReference type="AlphaFoldDB" id="A0A9P6VFA0"/>
<dbReference type="GO" id="GO:0006635">
    <property type="term" value="P:fatty acid beta-oxidation"/>
    <property type="evidence" value="ECO:0007669"/>
    <property type="project" value="TreeGrafter"/>
</dbReference>
<protein>
    <recommendedName>
        <fullName evidence="4">ClpP/crotonase</fullName>
    </recommendedName>
</protein>
<dbReference type="PANTHER" id="PTHR11941:SF54">
    <property type="entry name" value="ENOYL-COA HYDRATASE, MITOCHONDRIAL"/>
    <property type="match status" value="1"/>
</dbReference>
<evidence type="ECO:0000313" key="2">
    <source>
        <dbReference type="EMBL" id="KAG0646758.1"/>
    </source>
</evidence>
<name>A0A9P6VFA0_9HELO</name>
<dbReference type="CDD" id="cd06558">
    <property type="entry name" value="crotonase-like"/>
    <property type="match status" value="1"/>
</dbReference>
<dbReference type="Proteomes" id="UP000785200">
    <property type="component" value="Unassembled WGS sequence"/>
</dbReference>